<dbReference type="PANTHER" id="PTHR34989">
    <property type="entry name" value="PROTEIN HDED"/>
    <property type="match status" value="1"/>
</dbReference>
<dbReference type="PANTHER" id="PTHR34989:SF1">
    <property type="entry name" value="PROTEIN HDED"/>
    <property type="match status" value="1"/>
</dbReference>
<keyword evidence="1" id="KW-0472">Membrane</keyword>
<feature type="transmembrane region" description="Helical" evidence="1">
    <location>
        <begin position="77"/>
        <end position="97"/>
    </location>
</feature>
<gene>
    <name evidence="2" type="ORF">ACFQKD_16985</name>
</gene>
<sequence>MTESRLTDGGSTMASEQRRESVRTFRIAGVLIAIIGVFGIVFPFVAGVSLSLLLGLALVVGGVVHAVHAFRSRNWKGFLGLGLLALVYAVAGVALVVNPILGLTSLTLLVIAYLLVSGVAETAIGIQIRGDPNWGWIVFSGALSVVLGLLLLAGFPGTAVWAVGLLFGINLLSTGIAMVFVGRGLEEEPTVVEADTGAMG</sequence>
<feature type="transmembrane region" description="Helical" evidence="1">
    <location>
        <begin position="161"/>
        <end position="181"/>
    </location>
</feature>
<feature type="transmembrane region" description="Helical" evidence="1">
    <location>
        <begin position="103"/>
        <end position="124"/>
    </location>
</feature>
<proteinExistence type="predicted"/>
<dbReference type="InterPro" id="IPR005325">
    <property type="entry name" value="DUF308_memb"/>
</dbReference>
<evidence type="ECO:0000256" key="1">
    <source>
        <dbReference type="SAM" id="Phobius"/>
    </source>
</evidence>
<dbReference type="InterPro" id="IPR052712">
    <property type="entry name" value="Acid_resist_chaperone_HdeD"/>
</dbReference>
<keyword evidence="3" id="KW-1185">Reference proteome</keyword>
<feature type="transmembrane region" description="Helical" evidence="1">
    <location>
        <begin position="52"/>
        <end position="70"/>
    </location>
</feature>
<dbReference type="AlphaFoldDB" id="A0ABD5X5B6"/>
<feature type="transmembrane region" description="Helical" evidence="1">
    <location>
        <begin position="27"/>
        <end position="46"/>
    </location>
</feature>
<dbReference type="RefSeq" id="WP_276239635.1">
    <property type="nucleotide sequence ID" value="NZ_CP119990.1"/>
</dbReference>
<dbReference type="Pfam" id="PF03729">
    <property type="entry name" value="DUF308"/>
    <property type="match status" value="1"/>
</dbReference>
<organism evidence="2 3">
    <name type="scientific">Halobaculum marinum</name>
    <dbReference type="NCBI Taxonomy" id="3031996"/>
    <lineage>
        <taxon>Archaea</taxon>
        <taxon>Methanobacteriati</taxon>
        <taxon>Methanobacteriota</taxon>
        <taxon>Stenosarchaea group</taxon>
        <taxon>Halobacteria</taxon>
        <taxon>Halobacteriales</taxon>
        <taxon>Haloferacaceae</taxon>
        <taxon>Halobaculum</taxon>
    </lineage>
</organism>
<protein>
    <submittedName>
        <fullName evidence="2">HdeD family acid-resistance protein</fullName>
    </submittedName>
</protein>
<name>A0ABD5X5B6_9EURY</name>
<evidence type="ECO:0000313" key="3">
    <source>
        <dbReference type="Proteomes" id="UP001596388"/>
    </source>
</evidence>
<reference evidence="2 3" key="1">
    <citation type="journal article" date="2019" name="Int. J. Syst. Evol. Microbiol.">
        <title>The Global Catalogue of Microorganisms (GCM) 10K type strain sequencing project: providing services to taxonomists for standard genome sequencing and annotation.</title>
        <authorList>
            <consortium name="The Broad Institute Genomics Platform"/>
            <consortium name="The Broad Institute Genome Sequencing Center for Infectious Disease"/>
            <person name="Wu L."/>
            <person name="Ma J."/>
        </authorList>
    </citation>
    <scope>NUCLEOTIDE SEQUENCE [LARGE SCALE GENOMIC DNA]</scope>
    <source>
        <strain evidence="2 3">DT55</strain>
    </source>
</reference>
<dbReference type="Proteomes" id="UP001596388">
    <property type="component" value="Unassembled WGS sequence"/>
</dbReference>
<comment type="caution">
    <text evidence="2">The sequence shown here is derived from an EMBL/GenBank/DDBJ whole genome shotgun (WGS) entry which is preliminary data.</text>
</comment>
<keyword evidence="1" id="KW-1133">Transmembrane helix</keyword>
<dbReference type="GeneID" id="79271609"/>
<accession>A0ABD5X5B6</accession>
<feature type="transmembrane region" description="Helical" evidence="1">
    <location>
        <begin position="136"/>
        <end position="155"/>
    </location>
</feature>
<evidence type="ECO:0000313" key="2">
    <source>
        <dbReference type="EMBL" id="MFC7099004.1"/>
    </source>
</evidence>
<dbReference type="EMBL" id="JBHTAG010000004">
    <property type="protein sequence ID" value="MFC7099004.1"/>
    <property type="molecule type" value="Genomic_DNA"/>
</dbReference>
<keyword evidence="1" id="KW-0812">Transmembrane</keyword>